<feature type="region of interest" description="Disordered" evidence="1">
    <location>
        <begin position="163"/>
        <end position="194"/>
    </location>
</feature>
<dbReference type="AlphaFoldDB" id="A0AAV2FN04"/>
<keyword evidence="3" id="KW-1185">Reference proteome</keyword>
<gene>
    <name evidence="2" type="ORF">LTRI10_LOCUS39879</name>
</gene>
<name>A0AAV2FN04_9ROSI</name>
<evidence type="ECO:0000313" key="3">
    <source>
        <dbReference type="Proteomes" id="UP001497516"/>
    </source>
</evidence>
<feature type="region of interest" description="Disordered" evidence="1">
    <location>
        <begin position="1"/>
        <end position="28"/>
    </location>
</feature>
<accession>A0AAV2FN04</accession>
<feature type="compositionally biased region" description="Basic residues" evidence="1">
    <location>
        <begin position="167"/>
        <end position="184"/>
    </location>
</feature>
<sequence>MNDNPQGGPPRSIATGHKRSNLHHPQTTIKIYGRKKLGKPTSSCEEHKFPDHGYRRHIRRRTSDGKRKVLSQSPSGVRSSSCYTLCQIKRMGTKIEVHRYRGRRIELLSGRTPCATYAMTALISAYVNGGFALRNFTSRAARMPNPFATRTQCRTTIMRQDDATKQIKARRSHPHTKTNSRLKTKHEPASLQGK</sequence>
<organism evidence="2 3">
    <name type="scientific">Linum trigynum</name>
    <dbReference type="NCBI Taxonomy" id="586398"/>
    <lineage>
        <taxon>Eukaryota</taxon>
        <taxon>Viridiplantae</taxon>
        <taxon>Streptophyta</taxon>
        <taxon>Embryophyta</taxon>
        <taxon>Tracheophyta</taxon>
        <taxon>Spermatophyta</taxon>
        <taxon>Magnoliopsida</taxon>
        <taxon>eudicotyledons</taxon>
        <taxon>Gunneridae</taxon>
        <taxon>Pentapetalae</taxon>
        <taxon>rosids</taxon>
        <taxon>fabids</taxon>
        <taxon>Malpighiales</taxon>
        <taxon>Linaceae</taxon>
        <taxon>Linum</taxon>
    </lineage>
</organism>
<proteinExistence type="predicted"/>
<reference evidence="2 3" key="1">
    <citation type="submission" date="2024-04" db="EMBL/GenBank/DDBJ databases">
        <authorList>
            <person name="Fracassetti M."/>
        </authorList>
    </citation>
    <scope>NUCLEOTIDE SEQUENCE [LARGE SCALE GENOMIC DNA]</scope>
</reference>
<protein>
    <submittedName>
        <fullName evidence="2">Uncharacterized protein</fullName>
    </submittedName>
</protein>
<evidence type="ECO:0000256" key="1">
    <source>
        <dbReference type="SAM" id="MobiDB-lite"/>
    </source>
</evidence>
<dbReference type="Proteomes" id="UP001497516">
    <property type="component" value="Chromosome 7"/>
</dbReference>
<dbReference type="EMBL" id="OZ034820">
    <property type="protein sequence ID" value="CAL1399704.1"/>
    <property type="molecule type" value="Genomic_DNA"/>
</dbReference>
<evidence type="ECO:0000313" key="2">
    <source>
        <dbReference type="EMBL" id="CAL1399704.1"/>
    </source>
</evidence>